<gene>
    <name evidence="1" type="ORF">SLEP1_g47406</name>
</gene>
<dbReference type="Proteomes" id="UP001054252">
    <property type="component" value="Unassembled WGS sequence"/>
</dbReference>
<proteinExistence type="predicted"/>
<organism evidence="1 2">
    <name type="scientific">Rubroshorea leprosula</name>
    <dbReference type="NCBI Taxonomy" id="152421"/>
    <lineage>
        <taxon>Eukaryota</taxon>
        <taxon>Viridiplantae</taxon>
        <taxon>Streptophyta</taxon>
        <taxon>Embryophyta</taxon>
        <taxon>Tracheophyta</taxon>
        <taxon>Spermatophyta</taxon>
        <taxon>Magnoliopsida</taxon>
        <taxon>eudicotyledons</taxon>
        <taxon>Gunneridae</taxon>
        <taxon>Pentapetalae</taxon>
        <taxon>rosids</taxon>
        <taxon>malvids</taxon>
        <taxon>Malvales</taxon>
        <taxon>Dipterocarpaceae</taxon>
        <taxon>Rubroshorea</taxon>
    </lineage>
</organism>
<dbReference type="EMBL" id="BPVZ01000136">
    <property type="protein sequence ID" value="GKV39668.1"/>
    <property type="molecule type" value="Genomic_DNA"/>
</dbReference>
<evidence type="ECO:0000313" key="1">
    <source>
        <dbReference type="EMBL" id="GKV39668.1"/>
    </source>
</evidence>
<accession>A0AAV5LQD4</accession>
<evidence type="ECO:0000313" key="2">
    <source>
        <dbReference type="Proteomes" id="UP001054252"/>
    </source>
</evidence>
<protein>
    <submittedName>
        <fullName evidence="1">Uncharacterized protein</fullName>
    </submittedName>
</protein>
<dbReference type="AlphaFoldDB" id="A0AAV5LQD4"/>
<sequence length="36" mass="4192">MTTSPEAQMFLCFFSLYQLSIIYSSFQVDNLIPDKI</sequence>
<name>A0AAV5LQD4_9ROSI</name>
<keyword evidence="2" id="KW-1185">Reference proteome</keyword>
<comment type="caution">
    <text evidence="1">The sequence shown here is derived from an EMBL/GenBank/DDBJ whole genome shotgun (WGS) entry which is preliminary data.</text>
</comment>
<reference evidence="1 2" key="1">
    <citation type="journal article" date="2021" name="Commun. Biol.">
        <title>The genome of Shorea leprosula (Dipterocarpaceae) highlights the ecological relevance of drought in aseasonal tropical rainforests.</title>
        <authorList>
            <person name="Ng K.K.S."/>
            <person name="Kobayashi M.J."/>
            <person name="Fawcett J.A."/>
            <person name="Hatakeyama M."/>
            <person name="Paape T."/>
            <person name="Ng C.H."/>
            <person name="Ang C.C."/>
            <person name="Tnah L.H."/>
            <person name="Lee C.T."/>
            <person name="Nishiyama T."/>
            <person name="Sese J."/>
            <person name="O'Brien M.J."/>
            <person name="Copetti D."/>
            <person name="Mohd Noor M.I."/>
            <person name="Ong R.C."/>
            <person name="Putra M."/>
            <person name="Sireger I.Z."/>
            <person name="Indrioko S."/>
            <person name="Kosugi Y."/>
            <person name="Izuno A."/>
            <person name="Isagi Y."/>
            <person name="Lee S.L."/>
            <person name="Shimizu K.K."/>
        </authorList>
    </citation>
    <scope>NUCLEOTIDE SEQUENCE [LARGE SCALE GENOMIC DNA]</scope>
    <source>
        <strain evidence="1">214</strain>
    </source>
</reference>